<sequence>MQFIGEWEDPNTRRRYRRAVFLRPERGGREWVVENPGVLREAPGR</sequence>
<gene>
    <name evidence="1" type="ORF">RM609_12865</name>
</gene>
<name>A0ABU2SPV1_9ACTN</name>
<dbReference type="EMBL" id="JAVRFI010000006">
    <property type="protein sequence ID" value="MDT0449954.1"/>
    <property type="molecule type" value="Genomic_DNA"/>
</dbReference>
<evidence type="ECO:0000313" key="2">
    <source>
        <dbReference type="Proteomes" id="UP001180531"/>
    </source>
</evidence>
<proteinExistence type="predicted"/>
<reference evidence="1" key="1">
    <citation type="submission" date="2024-05" db="EMBL/GenBank/DDBJ databases">
        <title>30 novel species of actinomycetes from the DSMZ collection.</title>
        <authorList>
            <person name="Nouioui I."/>
        </authorList>
    </citation>
    <scope>NUCLEOTIDE SEQUENCE</scope>
    <source>
        <strain evidence="1">DSM 40473</strain>
    </source>
</reference>
<accession>A0ABU2SPV1</accession>
<evidence type="ECO:0000313" key="1">
    <source>
        <dbReference type="EMBL" id="MDT0449954.1"/>
    </source>
</evidence>
<keyword evidence="2" id="KW-1185">Reference proteome</keyword>
<dbReference type="Proteomes" id="UP001180531">
    <property type="component" value="Unassembled WGS sequence"/>
</dbReference>
<organism evidence="1 2">
    <name type="scientific">Streptomyces hesseae</name>
    <dbReference type="NCBI Taxonomy" id="3075519"/>
    <lineage>
        <taxon>Bacteria</taxon>
        <taxon>Bacillati</taxon>
        <taxon>Actinomycetota</taxon>
        <taxon>Actinomycetes</taxon>
        <taxon>Kitasatosporales</taxon>
        <taxon>Streptomycetaceae</taxon>
        <taxon>Streptomyces</taxon>
    </lineage>
</organism>
<comment type="caution">
    <text evidence="1">The sequence shown here is derived from an EMBL/GenBank/DDBJ whole genome shotgun (WGS) entry which is preliminary data.</text>
</comment>
<protein>
    <submittedName>
        <fullName evidence="1">Uncharacterized protein</fullName>
    </submittedName>
</protein>